<feature type="transmembrane region" description="Helical" evidence="1">
    <location>
        <begin position="79"/>
        <end position="100"/>
    </location>
</feature>
<evidence type="ECO:0000256" key="1">
    <source>
        <dbReference type="SAM" id="Phobius"/>
    </source>
</evidence>
<evidence type="ECO:0008006" key="4">
    <source>
        <dbReference type="Google" id="ProtNLM"/>
    </source>
</evidence>
<proteinExistence type="predicted"/>
<protein>
    <recommendedName>
        <fullName evidence="4">MotA/TolQ/ExbB proton channel family protein</fullName>
    </recommendedName>
</protein>
<dbReference type="SUPFAM" id="SSF58113">
    <property type="entry name" value="Apolipoprotein A-I"/>
    <property type="match status" value="1"/>
</dbReference>
<feature type="transmembrane region" description="Helical" evidence="1">
    <location>
        <begin position="37"/>
        <end position="59"/>
    </location>
</feature>
<comment type="caution">
    <text evidence="2">The sequence shown here is derived from an EMBL/GenBank/DDBJ whole genome shotgun (WGS) entry which is preliminary data.</text>
</comment>
<gene>
    <name evidence="2" type="ORF">ACFOND_07210</name>
</gene>
<name>A0ABV7WQ37_9GAMM</name>
<organism evidence="2 3">
    <name type="scientific">Reinekea marina</name>
    <dbReference type="NCBI Taxonomy" id="1310421"/>
    <lineage>
        <taxon>Bacteria</taxon>
        <taxon>Pseudomonadati</taxon>
        <taxon>Pseudomonadota</taxon>
        <taxon>Gammaproteobacteria</taxon>
        <taxon>Oceanospirillales</taxon>
        <taxon>Saccharospirillaceae</taxon>
        <taxon>Reinekea</taxon>
    </lineage>
</organism>
<keyword evidence="1" id="KW-0812">Transmembrane</keyword>
<accession>A0ABV7WQ37</accession>
<keyword evidence="1" id="KW-0472">Membrane</keyword>
<dbReference type="Proteomes" id="UP001595710">
    <property type="component" value="Unassembled WGS sequence"/>
</dbReference>
<dbReference type="RefSeq" id="WP_290282568.1">
    <property type="nucleotide sequence ID" value="NZ_JAUFQI010000001.1"/>
</dbReference>
<dbReference type="EMBL" id="JBHRYN010000008">
    <property type="protein sequence ID" value="MFC3701426.1"/>
    <property type="molecule type" value="Genomic_DNA"/>
</dbReference>
<evidence type="ECO:0000313" key="3">
    <source>
        <dbReference type="Proteomes" id="UP001595710"/>
    </source>
</evidence>
<feature type="transmembrane region" description="Helical" evidence="1">
    <location>
        <begin position="6"/>
        <end position="25"/>
    </location>
</feature>
<reference evidence="3" key="1">
    <citation type="journal article" date="2019" name="Int. J. Syst. Evol. Microbiol.">
        <title>The Global Catalogue of Microorganisms (GCM) 10K type strain sequencing project: providing services to taxonomists for standard genome sequencing and annotation.</title>
        <authorList>
            <consortium name="The Broad Institute Genomics Platform"/>
            <consortium name="The Broad Institute Genome Sequencing Center for Infectious Disease"/>
            <person name="Wu L."/>
            <person name="Ma J."/>
        </authorList>
    </citation>
    <scope>NUCLEOTIDE SEQUENCE [LARGE SCALE GENOMIC DNA]</scope>
    <source>
        <strain evidence="3">CECT 8288</strain>
    </source>
</reference>
<keyword evidence="1" id="KW-1133">Transmembrane helix</keyword>
<keyword evidence="3" id="KW-1185">Reference proteome</keyword>
<sequence length="412" mass="46028">MELLQSFPPLTWAFIAIIAALLVYFHGPVYSAHTANYSPSILTSIGIFGTFLGVALGLNDFDTQSVENSVPTLLEGLKTAFWTSIAGLLGALSIKFRYAVASMRVRAHREAKQTATMDDLAWHLEKIANAVSQDDKDNWLAWREQQANTAKAHHEALLNTLNGYQTQMTEANKVALEQAITHVMREFNTRIEDQYGDNFKRLNESVGQMLEWQSNYKGQLEDLMSANERSANSSKIAAESFEKLISQTSSFTTVAEDMETLLNALQSQSENLREYLTTFTTLIVDAQEGLPQIENRILALTTGLQELVKGQTEQMRSILEQTASGIKDTSEEVSKLLIEGTTRSQEAVGKQLESLLEKNNQQFERLESSMEAELNKALTSFGYQLSSLSEKFVNDYIPLTDKLRDLVSAAEK</sequence>
<evidence type="ECO:0000313" key="2">
    <source>
        <dbReference type="EMBL" id="MFC3701426.1"/>
    </source>
</evidence>